<comment type="caution">
    <text evidence="2">The sequence shown here is derived from an EMBL/GenBank/DDBJ whole genome shotgun (WGS) entry which is preliminary data.</text>
</comment>
<feature type="transmembrane region" description="Helical" evidence="1">
    <location>
        <begin position="21"/>
        <end position="38"/>
    </location>
</feature>
<evidence type="ECO:0000313" key="2">
    <source>
        <dbReference type="EMBL" id="ENN95942.1"/>
    </source>
</evidence>
<accession>N6VXS4</accession>
<dbReference type="InterPro" id="IPR007166">
    <property type="entry name" value="Class3_signal_pept_motif"/>
</dbReference>
<dbReference type="Pfam" id="PF04021">
    <property type="entry name" value="Class_IIIsignal"/>
    <property type="match status" value="1"/>
</dbReference>
<organism evidence="2 3">
    <name type="scientific">Methanocaldococcus villosus KIN24-T80</name>
    <dbReference type="NCBI Taxonomy" id="1069083"/>
    <lineage>
        <taxon>Archaea</taxon>
        <taxon>Methanobacteriati</taxon>
        <taxon>Methanobacteriota</taxon>
        <taxon>Methanomada group</taxon>
        <taxon>Methanococci</taxon>
        <taxon>Methanococcales</taxon>
        <taxon>Methanocaldococcaceae</taxon>
        <taxon>Methanocaldococcus</taxon>
    </lineage>
</organism>
<keyword evidence="1" id="KW-0812">Transmembrane</keyword>
<dbReference type="STRING" id="1069083.GCA_000371805_00520"/>
<keyword evidence="1" id="KW-0472">Membrane</keyword>
<dbReference type="Proteomes" id="UP000053695">
    <property type="component" value="Unassembled WGS sequence"/>
</dbReference>
<gene>
    <name evidence="2" type="ORF">J422_04850</name>
</gene>
<name>N6VXS4_9EURY</name>
<sequence length="74" mass="8093">MMNIIKKIMSNRAQLSMEVGILIAAAVLVAIIAGYLYINNVKSGAEKAGKKTSEFINTTSNKSEDYISKLKNLK</sequence>
<protein>
    <recommendedName>
        <fullName evidence="4">Class III signal peptide-containing protein</fullName>
    </recommendedName>
</protein>
<evidence type="ECO:0000256" key="1">
    <source>
        <dbReference type="SAM" id="Phobius"/>
    </source>
</evidence>
<proteinExistence type="predicted"/>
<dbReference type="EMBL" id="APMM01000031">
    <property type="protein sequence ID" value="ENN95942.1"/>
    <property type="molecule type" value="Genomic_DNA"/>
</dbReference>
<dbReference type="PATRIC" id="fig|1069083.5.peg.950"/>
<dbReference type="AlphaFoldDB" id="N6VXS4"/>
<dbReference type="RefSeq" id="WP_004592055.1">
    <property type="nucleotide sequence ID" value="NZ_APMM01000031.1"/>
</dbReference>
<reference evidence="2 3" key="1">
    <citation type="journal article" date="2013" name="Genome Announc.">
        <title>Draft Genome Sequence of a Highly Flagellated, Fast-Swimming Archaeon, Methanocaldococcus villosus Strain KIN24-T80 (DSM 22612).</title>
        <authorList>
            <person name="Thennarasu S."/>
            <person name="Polireddy D."/>
            <person name="Antony A."/>
            <person name="Yada M.R."/>
            <person name="Algarawi S."/>
            <person name="Sivakumar N."/>
        </authorList>
    </citation>
    <scope>NUCLEOTIDE SEQUENCE [LARGE SCALE GENOMIC DNA]</scope>
    <source>
        <strain evidence="2 3">KIN24-T80</strain>
    </source>
</reference>
<keyword evidence="1" id="KW-1133">Transmembrane helix</keyword>
<keyword evidence="3" id="KW-1185">Reference proteome</keyword>
<evidence type="ECO:0008006" key="4">
    <source>
        <dbReference type="Google" id="ProtNLM"/>
    </source>
</evidence>
<evidence type="ECO:0000313" key="3">
    <source>
        <dbReference type="Proteomes" id="UP000053695"/>
    </source>
</evidence>